<evidence type="ECO:0000313" key="11">
    <source>
        <dbReference type="Proteomes" id="UP000502657"/>
    </source>
</evidence>
<reference evidence="9" key="2">
    <citation type="submission" date="2022-01" db="EMBL/GenBank/DDBJ databases">
        <title>Comparison of Fish pathogen Aeromonas spp.</title>
        <authorList>
            <person name="Dubey S."/>
            <person name="Sorum H."/>
            <person name="Munangandu H.M."/>
        </authorList>
    </citation>
    <scope>NUCLEOTIDE SEQUENCE</scope>
    <source>
        <strain evidence="9">SD/21-15</strain>
    </source>
</reference>
<dbReference type="Gene3D" id="3.90.120.10">
    <property type="entry name" value="DNA Methylase, subunit A, domain 2"/>
    <property type="match status" value="1"/>
</dbReference>
<evidence type="ECO:0000256" key="4">
    <source>
        <dbReference type="ARBA" id="ARBA00022691"/>
    </source>
</evidence>
<gene>
    <name evidence="10" type="ORF">E4188_15490</name>
    <name evidence="9" type="ORF">LZT28_01165</name>
</gene>
<keyword evidence="5" id="KW-0680">Restriction system</keyword>
<dbReference type="GO" id="GO:0032259">
    <property type="term" value="P:methylation"/>
    <property type="evidence" value="ECO:0007669"/>
    <property type="project" value="UniProtKB-KW"/>
</dbReference>
<dbReference type="InterPro" id="IPR050390">
    <property type="entry name" value="C5-Methyltransferase"/>
</dbReference>
<dbReference type="PANTHER" id="PTHR10629:SF52">
    <property type="entry name" value="DNA (CYTOSINE-5)-METHYLTRANSFERASE 1"/>
    <property type="match status" value="1"/>
</dbReference>
<keyword evidence="2 7" id="KW-0489">Methyltransferase</keyword>
<comment type="similarity">
    <text evidence="7 8">Belongs to the class I-like SAM-binding methyltransferase superfamily. C5-methyltransferase family.</text>
</comment>
<evidence type="ECO:0000256" key="6">
    <source>
        <dbReference type="ARBA" id="ARBA00047422"/>
    </source>
</evidence>
<name>A0AAW5RIW5_AERME</name>
<dbReference type="EMBL" id="CP038448">
    <property type="protein sequence ID" value="QJT39764.1"/>
    <property type="molecule type" value="Genomic_DNA"/>
</dbReference>
<dbReference type="AlphaFoldDB" id="A0AAW5RIW5"/>
<protein>
    <recommendedName>
        <fullName evidence="1">DNA (cytosine-5-)-methyltransferase</fullName>
        <ecNumber evidence="1">2.1.1.37</ecNumber>
    </recommendedName>
</protein>
<dbReference type="RefSeq" id="WP_171269564.1">
    <property type="nucleotide sequence ID" value="NZ_CP038445.1"/>
</dbReference>
<evidence type="ECO:0000256" key="3">
    <source>
        <dbReference type="ARBA" id="ARBA00022679"/>
    </source>
</evidence>
<dbReference type="Gene3D" id="3.40.50.150">
    <property type="entry name" value="Vaccinia Virus protein VP39"/>
    <property type="match status" value="1"/>
</dbReference>
<dbReference type="GO" id="GO:0044027">
    <property type="term" value="P:negative regulation of gene expression via chromosomal CpG island methylation"/>
    <property type="evidence" value="ECO:0007669"/>
    <property type="project" value="TreeGrafter"/>
</dbReference>
<dbReference type="EC" id="2.1.1.37" evidence="1"/>
<dbReference type="PRINTS" id="PR00105">
    <property type="entry name" value="C5METTRFRASE"/>
</dbReference>
<dbReference type="SUPFAM" id="SSF53335">
    <property type="entry name" value="S-adenosyl-L-methionine-dependent methyltransferases"/>
    <property type="match status" value="1"/>
</dbReference>
<dbReference type="InterPro" id="IPR029063">
    <property type="entry name" value="SAM-dependent_MTases_sf"/>
</dbReference>
<feature type="active site" evidence="7">
    <location>
        <position position="135"/>
    </location>
</feature>
<keyword evidence="3 7" id="KW-0808">Transferase</keyword>
<organism evidence="9 12">
    <name type="scientific">Aeromonas media</name>
    <dbReference type="NCBI Taxonomy" id="651"/>
    <lineage>
        <taxon>Bacteria</taxon>
        <taxon>Pseudomonadati</taxon>
        <taxon>Pseudomonadota</taxon>
        <taxon>Gammaproteobacteria</taxon>
        <taxon>Aeromonadales</taxon>
        <taxon>Aeromonadaceae</taxon>
        <taxon>Aeromonas</taxon>
    </lineage>
</organism>
<dbReference type="PROSITE" id="PS51679">
    <property type="entry name" value="SAM_MT_C5"/>
    <property type="match status" value="1"/>
</dbReference>
<dbReference type="EMBL" id="JAJVCY010000001">
    <property type="protein sequence ID" value="MCV3286870.1"/>
    <property type="molecule type" value="Genomic_DNA"/>
</dbReference>
<evidence type="ECO:0000313" key="10">
    <source>
        <dbReference type="EMBL" id="QJT39764.1"/>
    </source>
</evidence>
<evidence type="ECO:0000256" key="1">
    <source>
        <dbReference type="ARBA" id="ARBA00011975"/>
    </source>
</evidence>
<dbReference type="Proteomes" id="UP001208651">
    <property type="component" value="Unassembled WGS sequence"/>
</dbReference>
<keyword evidence="4 7" id="KW-0949">S-adenosyl-L-methionine</keyword>
<sequence length="533" mass="60468">MTTFLPPIPVVDLFAGPGGLGEGFSSLNDGKAFEIQVSAERDPVAHQTLTLRAFYRLLKNHKPEFIQDYYRFCNGDAESPFTENTKDLWEKAEEEALCLEIGSEAGNQRLDHAIAKAFENKSEDQPWVLIGGPPCQAYSIAGRSRNKGKLDYKPEEDHRHFLYKEYLRIIQKNRPDIFVMENVKGILSSKINGDFIFHQILRDLASPNVALDMPDDGLRYKIVSLVNDEVFQDGDDPKLLDAKKFIIQAEEHGIPQARHRVILLGIRSDRVRTELPKQPKLSKSDTVTVKQVIGNMPVLRSKLSKQSDSYENWESSVRDQLMSLRMSAQKGPEQIKPIAARLSNAAEHLNARETGGLRWVRSCTEGATGARELDDWYSDPELHIWLNNETRGHRIDDLARYGFAACFAEEYGYSPKGHTDFCLPGLAPDHKNWESGQFSDRFRVQLADAPSTTITSHISKDGHYFIHYDPTQCRSLTVREAARLQTFPDNYFFHGGRTQQYHQVGNAVPPLLARKIAEIVFKILKIKDDDQLG</sequence>
<proteinExistence type="inferred from homology"/>
<dbReference type="Pfam" id="PF00145">
    <property type="entry name" value="DNA_methylase"/>
    <property type="match status" value="2"/>
</dbReference>
<dbReference type="GO" id="GO:0003677">
    <property type="term" value="F:DNA binding"/>
    <property type="evidence" value="ECO:0007669"/>
    <property type="project" value="TreeGrafter"/>
</dbReference>
<comment type="catalytic activity">
    <reaction evidence="6">
        <text>a 2'-deoxycytidine in DNA + S-adenosyl-L-methionine = a 5-methyl-2'-deoxycytidine in DNA + S-adenosyl-L-homocysteine + H(+)</text>
        <dbReference type="Rhea" id="RHEA:13681"/>
        <dbReference type="Rhea" id="RHEA-COMP:11369"/>
        <dbReference type="Rhea" id="RHEA-COMP:11370"/>
        <dbReference type="ChEBI" id="CHEBI:15378"/>
        <dbReference type="ChEBI" id="CHEBI:57856"/>
        <dbReference type="ChEBI" id="CHEBI:59789"/>
        <dbReference type="ChEBI" id="CHEBI:85452"/>
        <dbReference type="ChEBI" id="CHEBI:85454"/>
        <dbReference type="EC" id="2.1.1.37"/>
    </reaction>
</comment>
<accession>A0AAW5RIW5</accession>
<dbReference type="Proteomes" id="UP000502657">
    <property type="component" value="Chromosome"/>
</dbReference>
<evidence type="ECO:0000313" key="12">
    <source>
        <dbReference type="Proteomes" id="UP001208651"/>
    </source>
</evidence>
<dbReference type="GO" id="GO:0003886">
    <property type="term" value="F:DNA (cytosine-5-)-methyltransferase activity"/>
    <property type="evidence" value="ECO:0007669"/>
    <property type="project" value="UniProtKB-EC"/>
</dbReference>
<evidence type="ECO:0000256" key="2">
    <source>
        <dbReference type="ARBA" id="ARBA00022603"/>
    </source>
</evidence>
<dbReference type="PANTHER" id="PTHR10629">
    <property type="entry name" value="CYTOSINE-SPECIFIC METHYLTRANSFERASE"/>
    <property type="match status" value="1"/>
</dbReference>
<dbReference type="InterPro" id="IPR001525">
    <property type="entry name" value="C5_MeTfrase"/>
</dbReference>
<reference evidence="10 11" key="1">
    <citation type="submission" date="2019-03" db="EMBL/GenBank/DDBJ databases">
        <title>Novel transposon Tn6433 accelerates the dissemination of tet(E) in Aeromonas from aerobic biofilm under oxytetracycline stress.</title>
        <authorList>
            <person name="Shi Y."/>
            <person name="Tian Z."/>
            <person name="Zhang Y."/>
            <person name="Zhang H."/>
            <person name="Yang M."/>
        </authorList>
    </citation>
    <scope>NUCLEOTIDE SEQUENCE [LARGE SCALE GENOMIC DNA]</scope>
    <source>
        <strain evidence="10 11">R50-22</strain>
    </source>
</reference>
<evidence type="ECO:0000256" key="5">
    <source>
        <dbReference type="ARBA" id="ARBA00022747"/>
    </source>
</evidence>
<dbReference type="NCBIfam" id="TIGR00675">
    <property type="entry name" value="dcm"/>
    <property type="match status" value="1"/>
</dbReference>
<evidence type="ECO:0000256" key="7">
    <source>
        <dbReference type="PROSITE-ProRule" id="PRU01016"/>
    </source>
</evidence>
<evidence type="ECO:0000313" key="9">
    <source>
        <dbReference type="EMBL" id="MCV3286870.1"/>
    </source>
</evidence>
<dbReference type="GO" id="GO:0009307">
    <property type="term" value="P:DNA restriction-modification system"/>
    <property type="evidence" value="ECO:0007669"/>
    <property type="project" value="UniProtKB-KW"/>
</dbReference>
<evidence type="ECO:0000256" key="8">
    <source>
        <dbReference type="RuleBase" id="RU000416"/>
    </source>
</evidence>
<keyword evidence="11" id="KW-1185">Reference proteome</keyword>